<dbReference type="AlphaFoldDB" id="A0A1Y1KEI8"/>
<organism evidence="2">
    <name type="scientific">Photinus pyralis</name>
    <name type="common">Common eastern firefly</name>
    <name type="synonym">Lampyris pyralis</name>
    <dbReference type="NCBI Taxonomy" id="7054"/>
    <lineage>
        <taxon>Eukaryota</taxon>
        <taxon>Metazoa</taxon>
        <taxon>Ecdysozoa</taxon>
        <taxon>Arthropoda</taxon>
        <taxon>Hexapoda</taxon>
        <taxon>Insecta</taxon>
        <taxon>Pterygota</taxon>
        <taxon>Neoptera</taxon>
        <taxon>Endopterygota</taxon>
        <taxon>Coleoptera</taxon>
        <taxon>Polyphaga</taxon>
        <taxon>Elateriformia</taxon>
        <taxon>Elateroidea</taxon>
        <taxon>Lampyridae</taxon>
        <taxon>Lampyrinae</taxon>
        <taxon>Photinus</taxon>
    </lineage>
</organism>
<name>A0A1Y1KEI8_PHOPY</name>
<evidence type="ECO:0000313" key="2">
    <source>
        <dbReference type="EMBL" id="JAV59902.1"/>
    </source>
</evidence>
<protein>
    <submittedName>
        <fullName evidence="2">Uncharacterized protein</fullName>
    </submittedName>
</protein>
<feature type="chain" id="PRO_5012575797" evidence="1">
    <location>
        <begin position="20"/>
        <end position="106"/>
    </location>
</feature>
<dbReference type="EMBL" id="GEZM01085907">
    <property type="protein sequence ID" value="JAV59902.1"/>
    <property type="molecule type" value="Transcribed_RNA"/>
</dbReference>
<feature type="signal peptide" evidence="1">
    <location>
        <begin position="1"/>
        <end position="19"/>
    </location>
</feature>
<accession>A0A1Y1KEI8</accession>
<sequence length="106" mass="12268">MKVDVLVLLCISYLKSCLSFKVQFRSCEEKGFQCVDSVSHSGRQDVTYECPSDDLKVKPFPDTDPLIGDFTGYNARFLDLGFAAQYRHRQAHHKELPHFTFKIRLH</sequence>
<keyword evidence="1" id="KW-0732">Signal</keyword>
<proteinExistence type="predicted"/>
<reference evidence="2" key="1">
    <citation type="journal article" date="2016" name="Sci. Rep.">
        <title>Molecular characterization of firefly nuptial gifts: a multi-omics approach sheds light on postcopulatory sexual selection.</title>
        <authorList>
            <person name="Al-Wathiqui N."/>
            <person name="Fallon T.R."/>
            <person name="South A."/>
            <person name="Weng J.K."/>
            <person name="Lewis S.M."/>
        </authorList>
    </citation>
    <scope>NUCLEOTIDE SEQUENCE</scope>
</reference>
<evidence type="ECO:0000256" key="1">
    <source>
        <dbReference type="SAM" id="SignalP"/>
    </source>
</evidence>